<dbReference type="AlphaFoldDB" id="A0ABD2LDT5"/>
<evidence type="ECO:0000313" key="3">
    <source>
        <dbReference type="Proteomes" id="UP001620626"/>
    </source>
</evidence>
<name>A0ABD2LDT5_9BILA</name>
<dbReference type="EMBL" id="JBICBT010000462">
    <property type="protein sequence ID" value="KAL3112855.1"/>
    <property type="molecule type" value="Genomic_DNA"/>
</dbReference>
<reference evidence="2 3" key="1">
    <citation type="submission" date="2024-10" db="EMBL/GenBank/DDBJ databases">
        <authorList>
            <person name="Kim D."/>
        </authorList>
    </citation>
    <scope>NUCLEOTIDE SEQUENCE [LARGE SCALE GENOMIC DNA]</scope>
    <source>
        <strain evidence="2">BH-2024</strain>
    </source>
</reference>
<feature type="domain" description="BTB" evidence="1">
    <location>
        <begin position="26"/>
        <end position="100"/>
    </location>
</feature>
<accession>A0ABD2LDT5</accession>
<dbReference type="PROSITE" id="PS50097">
    <property type="entry name" value="BTB"/>
    <property type="match status" value="1"/>
</dbReference>
<dbReference type="Pfam" id="PF00651">
    <property type="entry name" value="BTB"/>
    <property type="match status" value="1"/>
</dbReference>
<dbReference type="PANTHER" id="PTHR45774">
    <property type="entry name" value="BTB/POZ DOMAIN-CONTAINING"/>
    <property type="match status" value="1"/>
</dbReference>
<sequence length="100" mass="11224">MDSNAQPPLDYLSNRMKRLLSTGEDADVQFLVGKDDNKELLSAHKPILKMASKVLAEMFRCDATEDTNAAWEVINSSNPIVVTDVEVVPFKIMLSYIYTD</sequence>
<evidence type="ECO:0000313" key="2">
    <source>
        <dbReference type="EMBL" id="KAL3112855.1"/>
    </source>
</evidence>
<protein>
    <recommendedName>
        <fullName evidence="1">BTB domain-containing protein</fullName>
    </recommendedName>
</protein>
<dbReference type="Gene3D" id="3.30.710.10">
    <property type="entry name" value="Potassium Channel Kv1.1, Chain A"/>
    <property type="match status" value="1"/>
</dbReference>
<comment type="caution">
    <text evidence="2">The sequence shown here is derived from an EMBL/GenBank/DDBJ whole genome shotgun (WGS) entry which is preliminary data.</text>
</comment>
<dbReference type="Proteomes" id="UP001620626">
    <property type="component" value="Unassembled WGS sequence"/>
</dbReference>
<dbReference type="InterPro" id="IPR000210">
    <property type="entry name" value="BTB/POZ_dom"/>
</dbReference>
<dbReference type="PANTHER" id="PTHR45774:SF3">
    <property type="entry name" value="BTB (POZ) DOMAIN-CONTAINING 2B-RELATED"/>
    <property type="match status" value="1"/>
</dbReference>
<dbReference type="SUPFAM" id="SSF54695">
    <property type="entry name" value="POZ domain"/>
    <property type="match status" value="1"/>
</dbReference>
<keyword evidence="3" id="KW-1185">Reference proteome</keyword>
<proteinExistence type="predicted"/>
<gene>
    <name evidence="2" type="ORF">niasHT_017782</name>
</gene>
<evidence type="ECO:0000259" key="1">
    <source>
        <dbReference type="PROSITE" id="PS50097"/>
    </source>
</evidence>
<dbReference type="InterPro" id="IPR011333">
    <property type="entry name" value="SKP1/BTB/POZ_sf"/>
</dbReference>
<organism evidence="2 3">
    <name type="scientific">Heterodera trifolii</name>
    <dbReference type="NCBI Taxonomy" id="157864"/>
    <lineage>
        <taxon>Eukaryota</taxon>
        <taxon>Metazoa</taxon>
        <taxon>Ecdysozoa</taxon>
        <taxon>Nematoda</taxon>
        <taxon>Chromadorea</taxon>
        <taxon>Rhabditida</taxon>
        <taxon>Tylenchina</taxon>
        <taxon>Tylenchomorpha</taxon>
        <taxon>Tylenchoidea</taxon>
        <taxon>Heteroderidae</taxon>
        <taxon>Heteroderinae</taxon>
        <taxon>Heterodera</taxon>
    </lineage>
</organism>